<gene>
    <name evidence="2" type="ORF">CSOJ01_11060</name>
</gene>
<feature type="compositionally biased region" description="Polar residues" evidence="1">
    <location>
        <begin position="48"/>
        <end position="57"/>
    </location>
</feature>
<dbReference type="Proteomes" id="UP000652219">
    <property type="component" value="Unassembled WGS sequence"/>
</dbReference>
<comment type="caution">
    <text evidence="2">The sequence shown here is derived from an EMBL/GenBank/DDBJ whole genome shotgun (WGS) entry which is preliminary data.</text>
</comment>
<evidence type="ECO:0000313" key="3">
    <source>
        <dbReference type="Proteomes" id="UP000652219"/>
    </source>
</evidence>
<feature type="compositionally biased region" description="Basic and acidic residues" evidence="1">
    <location>
        <begin position="1"/>
        <end position="17"/>
    </location>
</feature>
<evidence type="ECO:0000256" key="1">
    <source>
        <dbReference type="SAM" id="MobiDB-lite"/>
    </source>
</evidence>
<dbReference type="AlphaFoldDB" id="A0A8H6MP75"/>
<organism evidence="2 3">
    <name type="scientific">Colletotrichum sojae</name>
    <dbReference type="NCBI Taxonomy" id="2175907"/>
    <lineage>
        <taxon>Eukaryota</taxon>
        <taxon>Fungi</taxon>
        <taxon>Dikarya</taxon>
        <taxon>Ascomycota</taxon>
        <taxon>Pezizomycotina</taxon>
        <taxon>Sordariomycetes</taxon>
        <taxon>Hypocreomycetidae</taxon>
        <taxon>Glomerellales</taxon>
        <taxon>Glomerellaceae</taxon>
        <taxon>Colletotrichum</taxon>
        <taxon>Colletotrichum orchidearum species complex</taxon>
    </lineage>
</organism>
<evidence type="ECO:0000313" key="2">
    <source>
        <dbReference type="EMBL" id="KAF6803195.1"/>
    </source>
</evidence>
<reference evidence="2 3" key="1">
    <citation type="journal article" date="2020" name="Phytopathology">
        <title>Genome Sequence Resources of Colletotrichum truncatum, C. plurivorum, C. musicola, and C. sojae: Four Species Pathogenic to Soybean (Glycine max).</title>
        <authorList>
            <person name="Rogerio F."/>
            <person name="Boufleur T.R."/>
            <person name="Ciampi-Guillardi M."/>
            <person name="Sukno S.A."/>
            <person name="Thon M.R."/>
            <person name="Massola Junior N.S."/>
            <person name="Baroncelli R."/>
        </authorList>
    </citation>
    <scope>NUCLEOTIDE SEQUENCE [LARGE SCALE GENOMIC DNA]</scope>
    <source>
        <strain evidence="2 3">LFN0009</strain>
    </source>
</reference>
<proteinExistence type="predicted"/>
<name>A0A8H6MP75_9PEZI</name>
<dbReference type="EMBL" id="WIGN01000245">
    <property type="protein sequence ID" value="KAF6803195.1"/>
    <property type="molecule type" value="Genomic_DNA"/>
</dbReference>
<keyword evidence="3" id="KW-1185">Reference proteome</keyword>
<feature type="compositionally biased region" description="Polar residues" evidence="1">
    <location>
        <begin position="85"/>
        <end position="95"/>
    </location>
</feature>
<sequence>MGTHCDQRDVSERHARQEAGGVSVQGDGDDEGSESTGRWAVHPDMRHSSGTGPQSYSPGKVRMMVEIEAEAGTAATRDGDGSRWSGPTSSGQSGKNHNRPPASVSDQRQVWYRRST</sequence>
<feature type="region of interest" description="Disordered" evidence="1">
    <location>
        <begin position="1"/>
        <end position="116"/>
    </location>
</feature>
<accession>A0A8H6MP75</accession>
<protein>
    <submittedName>
        <fullName evidence="2">Uncharacterized protein</fullName>
    </submittedName>
</protein>